<comment type="caution">
    <text evidence="5">The sequence shown here is derived from an EMBL/GenBank/DDBJ whole genome shotgun (WGS) entry which is preliminary data.</text>
</comment>
<organism evidence="5 6">
    <name type="scientific">Methylobacter tundripaludum</name>
    <dbReference type="NCBI Taxonomy" id="173365"/>
    <lineage>
        <taxon>Bacteria</taxon>
        <taxon>Pseudomonadati</taxon>
        <taxon>Pseudomonadota</taxon>
        <taxon>Gammaproteobacteria</taxon>
        <taxon>Methylococcales</taxon>
        <taxon>Methylococcaceae</taxon>
        <taxon>Methylobacter</taxon>
    </lineage>
</organism>
<keyword evidence="2" id="KW-0812">Transmembrane</keyword>
<dbReference type="Pfam" id="PF13681">
    <property type="entry name" value="PilX"/>
    <property type="match status" value="1"/>
</dbReference>
<dbReference type="RefSeq" id="WP_104425336.1">
    <property type="nucleotide sequence ID" value="NZ_PTIY01000025.1"/>
</dbReference>
<keyword evidence="2" id="KW-0472">Membrane</keyword>
<dbReference type="Proteomes" id="UP000238071">
    <property type="component" value="Unassembled WGS sequence"/>
</dbReference>
<dbReference type="InterPro" id="IPR025205">
    <property type="entry name" value="PilX/PilW_C"/>
</dbReference>
<evidence type="ECO:0000313" key="6">
    <source>
        <dbReference type="Proteomes" id="UP000238071"/>
    </source>
</evidence>
<feature type="domain" description="PilX/PilW C-terminal" evidence="3">
    <location>
        <begin position="126"/>
        <end position="207"/>
    </location>
</feature>
<dbReference type="Pfam" id="PF14341">
    <property type="entry name" value="PilX_N"/>
    <property type="match status" value="1"/>
</dbReference>
<feature type="region of interest" description="Disordered" evidence="1">
    <location>
        <begin position="1"/>
        <end position="25"/>
    </location>
</feature>
<evidence type="ECO:0000313" key="5">
    <source>
        <dbReference type="EMBL" id="PPK64587.1"/>
    </source>
</evidence>
<feature type="transmembrane region" description="Helical" evidence="2">
    <location>
        <begin position="51"/>
        <end position="71"/>
    </location>
</feature>
<name>A0A2S6GH86_9GAMM</name>
<gene>
    <name evidence="5" type="ORF">B0F88_1256</name>
</gene>
<feature type="domain" description="Type 4 fimbrial biogenesis protein PilX N-terminal" evidence="4">
    <location>
        <begin position="49"/>
        <end position="99"/>
    </location>
</feature>
<evidence type="ECO:0000259" key="3">
    <source>
        <dbReference type="Pfam" id="PF13681"/>
    </source>
</evidence>
<dbReference type="AlphaFoldDB" id="A0A2S6GH86"/>
<keyword evidence="6" id="KW-1185">Reference proteome</keyword>
<proteinExistence type="predicted"/>
<evidence type="ECO:0000256" key="1">
    <source>
        <dbReference type="SAM" id="MobiDB-lite"/>
    </source>
</evidence>
<dbReference type="EMBL" id="PTIY01000025">
    <property type="protein sequence ID" value="PPK64587.1"/>
    <property type="molecule type" value="Genomic_DNA"/>
</dbReference>
<evidence type="ECO:0000259" key="4">
    <source>
        <dbReference type="Pfam" id="PF14341"/>
    </source>
</evidence>
<keyword evidence="2" id="KW-1133">Transmembrane helix</keyword>
<protein>
    <submittedName>
        <fullName evidence="5">Type IV pilus assembly protein PilX</fullName>
    </submittedName>
</protein>
<sequence length="209" mass="21678">MNNKQMTAPKLPSSHSILHGTATAPTLDSPLTASTYAPKGVQPKASSQSGVVLIISLIMLLLLTLIGTTGMQSTSLEEKMAGNIRDKNLAFQAAESALKAAESSLISPAVLPTFTDAGTGGFYKDTSTIPTDSAILTDSFWTTNPVARSSVSTLGNGITTPVYIIQQLPAACFGTCPPDPTTTPYKITVRATGGTTNAVVILQSIYSPS</sequence>
<dbReference type="InterPro" id="IPR025746">
    <property type="entry name" value="PilX_N_dom"/>
</dbReference>
<accession>A0A2S6GH86</accession>
<dbReference type="OrthoDB" id="5298746at2"/>
<evidence type="ECO:0000256" key="2">
    <source>
        <dbReference type="SAM" id="Phobius"/>
    </source>
</evidence>
<reference evidence="5 6" key="1">
    <citation type="submission" date="2018-02" db="EMBL/GenBank/DDBJ databases">
        <title>Subsurface microbial communities from deep shales in Ohio and West Virginia, USA.</title>
        <authorList>
            <person name="Wrighton K."/>
        </authorList>
    </citation>
    <scope>NUCLEOTIDE SEQUENCE [LARGE SCALE GENOMIC DNA]</scope>
    <source>
        <strain evidence="5 6">OWC-G53F</strain>
    </source>
</reference>